<dbReference type="EMBL" id="NSKE01000018">
    <property type="protein sequence ID" value="PAU92638.1"/>
    <property type="molecule type" value="Genomic_DNA"/>
</dbReference>
<dbReference type="InterPro" id="IPR025887">
    <property type="entry name" value="Glyco_hydro_31_N_dom"/>
</dbReference>
<dbReference type="CDD" id="cd14752">
    <property type="entry name" value="GH31_N"/>
    <property type="match status" value="1"/>
</dbReference>
<organism evidence="7 8">
    <name type="scientific">Fodinibius salipaludis</name>
    <dbReference type="NCBI Taxonomy" id="2032627"/>
    <lineage>
        <taxon>Bacteria</taxon>
        <taxon>Pseudomonadati</taxon>
        <taxon>Balneolota</taxon>
        <taxon>Balneolia</taxon>
        <taxon>Balneolales</taxon>
        <taxon>Balneolaceae</taxon>
        <taxon>Fodinibius</taxon>
    </lineage>
</organism>
<feature type="domain" description="Glycosyl hydrolase family 31 C-terminal" evidence="6">
    <location>
        <begin position="573"/>
        <end position="660"/>
    </location>
</feature>
<dbReference type="SUPFAM" id="SSF51011">
    <property type="entry name" value="Glycosyl hydrolase domain"/>
    <property type="match status" value="1"/>
</dbReference>
<accession>A0A2A2G5R1</accession>
<dbReference type="RefSeq" id="WP_095607789.1">
    <property type="nucleotide sequence ID" value="NZ_NSKE01000018.1"/>
</dbReference>
<evidence type="ECO:0000259" key="6">
    <source>
        <dbReference type="Pfam" id="PF21365"/>
    </source>
</evidence>
<evidence type="ECO:0000313" key="7">
    <source>
        <dbReference type="EMBL" id="PAU92638.1"/>
    </source>
</evidence>
<evidence type="ECO:0000256" key="3">
    <source>
        <dbReference type="SAM" id="SignalP"/>
    </source>
</evidence>
<dbReference type="Pfam" id="PF13802">
    <property type="entry name" value="Gal_mutarotas_2"/>
    <property type="match status" value="1"/>
</dbReference>
<dbReference type="Gene3D" id="2.60.40.1180">
    <property type="entry name" value="Golgi alpha-mannosidase II"/>
    <property type="match status" value="2"/>
</dbReference>
<dbReference type="InterPro" id="IPR011013">
    <property type="entry name" value="Gal_mutarotase_sf_dom"/>
</dbReference>
<sequence>MRKVLFLLLLVFNVQSALSQSVDREFKGISEKENHYEIHVSDGTYRLVFYSSNIVETSFIPNNQKYKDESHAVVMDPQEVKVSVTQSDSFVKLSSPSISVEIRKSPLRISYYKDDSLLISEKNGFQKDSLKTIDFNISEEEALYGGGARALNMKRRGHRLELYNKAHYGYGEKSELLNYTMPVVLSSKQYLVHFDNAPIGYLDMDSQANNTLAYETITGQMTYQIVSGSSWMDVIDHYTDLTGKQPMLPRWAMGNYSSRFGYHSQKEVLETANLFEKEHIPLDAIILDLFWFGKEMKGNMGNFEFHADSFPRPQQMISNLQHDNIETILITEPYVQTTSKRWDEAVEEEVLAKDSLGQPLTFDFFFGNTGIIDVFDQQGYNWFKNIYKELLGMGVTGIWGDLGEPEVHPEEAVHATGTANEVHNIYGHQWAKLVDEAFHEYDSNMRPFILMRAGYSGSQRYGIIPWSGDVSRSWGGLQSQPEISLQMGMQGIGYMHSDLGGFAGANLDDELYVRWMQYGVFQPIYRPHAQEAVPSEPVFRSDSTKALSKKAIELRNQLLPYNYHLVYQNHTTGAPLMRPLFFEEPENESLYHYDDAYLWGNDFLVAPVVKSGQIEKEVYFPDGSNWYNFYTDEKYHGGQRKTVALNDTTIPIYVRGGAFIPMTGPVQNAKEYTGDDLILHYYADEDVNYSTSEMYNDDGLTRGAVKKEKYELLTFEGAKDQNNLNFSFRAEIGEKYTSSEKNIELIIHNVNNRPKKVTVNGERVSINWDQKNKRVSIPILWDTKENSINKNRSD</sequence>
<protein>
    <submittedName>
        <fullName evidence="7">Glycosyl hydrolase</fullName>
    </submittedName>
</protein>
<dbReference type="Pfam" id="PF21365">
    <property type="entry name" value="Glyco_hydro_31_3rd"/>
    <property type="match status" value="1"/>
</dbReference>
<dbReference type="GO" id="GO:0005975">
    <property type="term" value="P:carbohydrate metabolic process"/>
    <property type="evidence" value="ECO:0007669"/>
    <property type="project" value="InterPro"/>
</dbReference>
<dbReference type="InterPro" id="IPR017853">
    <property type="entry name" value="GH"/>
</dbReference>
<comment type="similarity">
    <text evidence="1 2">Belongs to the glycosyl hydrolase 31 family.</text>
</comment>
<keyword evidence="3" id="KW-0732">Signal</keyword>
<dbReference type="SUPFAM" id="SSF74650">
    <property type="entry name" value="Galactose mutarotase-like"/>
    <property type="match status" value="1"/>
</dbReference>
<feature type="domain" description="Glycoside hydrolase family 31 N-terminal" evidence="5">
    <location>
        <begin position="46"/>
        <end position="202"/>
    </location>
</feature>
<reference evidence="7 8" key="1">
    <citation type="submission" date="2017-08" db="EMBL/GenBank/DDBJ databases">
        <title>Aliifodinibius alkalisoli sp. nov., isolated from saline alkaline soil.</title>
        <authorList>
            <person name="Liu D."/>
            <person name="Zhang G."/>
        </authorList>
    </citation>
    <scope>NUCLEOTIDE SEQUENCE [LARGE SCALE GENOMIC DNA]</scope>
    <source>
        <strain evidence="7 8">WN023</strain>
    </source>
</reference>
<feature type="signal peptide" evidence="3">
    <location>
        <begin position="1"/>
        <end position="19"/>
    </location>
</feature>
<dbReference type="SUPFAM" id="SSF51445">
    <property type="entry name" value="(Trans)glycosidases"/>
    <property type="match status" value="1"/>
</dbReference>
<dbReference type="PANTHER" id="PTHR43863">
    <property type="entry name" value="HYDROLASE, PUTATIVE (AFU_ORTHOLOGUE AFUA_1G03140)-RELATED"/>
    <property type="match status" value="1"/>
</dbReference>
<dbReference type="Proteomes" id="UP000218831">
    <property type="component" value="Unassembled WGS sequence"/>
</dbReference>
<keyword evidence="8" id="KW-1185">Reference proteome</keyword>
<dbReference type="InterPro" id="IPR013780">
    <property type="entry name" value="Glyco_hydro_b"/>
</dbReference>
<name>A0A2A2G5R1_9BACT</name>
<dbReference type="GO" id="GO:0030246">
    <property type="term" value="F:carbohydrate binding"/>
    <property type="evidence" value="ECO:0007669"/>
    <property type="project" value="InterPro"/>
</dbReference>
<comment type="caution">
    <text evidence="7">The sequence shown here is derived from an EMBL/GenBank/DDBJ whole genome shotgun (WGS) entry which is preliminary data.</text>
</comment>
<evidence type="ECO:0000256" key="1">
    <source>
        <dbReference type="ARBA" id="ARBA00007806"/>
    </source>
</evidence>
<dbReference type="InterPro" id="IPR051816">
    <property type="entry name" value="Glycosyl_Hydrolase_31"/>
</dbReference>
<proteinExistence type="inferred from homology"/>
<gene>
    <name evidence="7" type="ORF">CK503_15720</name>
</gene>
<dbReference type="AlphaFoldDB" id="A0A2A2G5R1"/>
<dbReference type="GO" id="GO:0004553">
    <property type="term" value="F:hydrolase activity, hydrolyzing O-glycosyl compounds"/>
    <property type="evidence" value="ECO:0007669"/>
    <property type="project" value="InterPro"/>
</dbReference>
<dbReference type="OrthoDB" id="176168at2"/>
<keyword evidence="2" id="KW-0326">Glycosidase</keyword>
<dbReference type="Gene3D" id="2.60.40.1760">
    <property type="entry name" value="glycosyl hydrolase (family 31)"/>
    <property type="match status" value="1"/>
</dbReference>
<dbReference type="PANTHER" id="PTHR43863:SF2">
    <property type="entry name" value="MALTASE-GLUCOAMYLASE"/>
    <property type="match status" value="1"/>
</dbReference>
<evidence type="ECO:0000313" key="8">
    <source>
        <dbReference type="Proteomes" id="UP000218831"/>
    </source>
</evidence>
<dbReference type="Pfam" id="PF01055">
    <property type="entry name" value="Glyco_hydro_31_2nd"/>
    <property type="match status" value="1"/>
</dbReference>
<feature type="domain" description="Glycoside hydrolase family 31 TIM barrel" evidence="4">
    <location>
        <begin position="246"/>
        <end position="565"/>
    </location>
</feature>
<evidence type="ECO:0000259" key="4">
    <source>
        <dbReference type="Pfam" id="PF01055"/>
    </source>
</evidence>
<dbReference type="InterPro" id="IPR000322">
    <property type="entry name" value="Glyco_hydro_31_TIM"/>
</dbReference>
<dbReference type="Gene3D" id="3.20.20.80">
    <property type="entry name" value="Glycosidases"/>
    <property type="match status" value="1"/>
</dbReference>
<evidence type="ECO:0000256" key="2">
    <source>
        <dbReference type="RuleBase" id="RU361185"/>
    </source>
</evidence>
<evidence type="ECO:0000259" key="5">
    <source>
        <dbReference type="Pfam" id="PF13802"/>
    </source>
</evidence>
<dbReference type="InterPro" id="IPR048395">
    <property type="entry name" value="Glyco_hydro_31_C"/>
</dbReference>
<feature type="chain" id="PRO_5012719691" evidence="3">
    <location>
        <begin position="20"/>
        <end position="794"/>
    </location>
</feature>
<keyword evidence="2 7" id="KW-0378">Hydrolase</keyword>